<evidence type="ECO:0000313" key="1">
    <source>
        <dbReference type="EMBL" id="JAD58827.1"/>
    </source>
</evidence>
<protein>
    <submittedName>
        <fullName evidence="1">Uncharacterized protein</fullName>
    </submittedName>
</protein>
<dbReference type="EMBL" id="GBRH01239068">
    <property type="protein sequence ID" value="JAD58827.1"/>
    <property type="molecule type" value="Transcribed_RNA"/>
</dbReference>
<sequence length="14" mass="1602">MNNKIRTTAYLCSS</sequence>
<name>A0A0A9BHQ0_ARUDO</name>
<accession>A0A0A9BHQ0</accession>
<reference evidence="1" key="1">
    <citation type="submission" date="2014-09" db="EMBL/GenBank/DDBJ databases">
        <authorList>
            <person name="Magalhaes I.L.F."/>
            <person name="Oliveira U."/>
            <person name="Santos F.R."/>
            <person name="Vidigal T.H.D.A."/>
            <person name="Brescovit A.D."/>
            <person name="Santos A.J."/>
        </authorList>
    </citation>
    <scope>NUCLEOTIDE SEQUENCE</scope>
    <source>
        <tissue evidence="1">Shoot tissue taken approximately 20 cm above the soil surface</tissue>
    </source>
</reference>
<proteinExistence type="predicted"/>
<reference evidence="1" key="2">
    <citation type="journal article" date="2015" name="Data Brief">
        <title>Shoot transcriptome of the giant reed, Arundo donax.</title>
        <authorList>
            <person name="Barrero R.A."/>
            <person name="Guerrero F.D."/>
            <person name="Moolhuijzen P."/>
            <person name="Goolsby J.A."/>
            <person name="Tidwell J."/>
            <person name="Bellgard S.E."/>
            <person name="Bellgard M.I."/>
        </authorList>
    </citation>
    <scope>NUCLEOTIDE SEQUENCE</scope>
    <source>
        <tissue evidence="1">Shoot tissue taken approximately 20 cm above the soil surface</tissue>
    </source>
</reference>
<organism evidence="1">
    <name type="scientific">Arundo donax</name>
    <name type="common">Giant reed</name>
    <name type="synonym">Donax arundinaceus</name>
    <dbReference type="NCBI Taxonomy" id="35708"/>
    <lineage>
        <taxon>Eukaryota</taxon>
        <taxon>Viridiplantae</taxon>
        <taxon>Streptophyta</taxon>
        <taxon>Embryophyta</taxon>
        <taxon>Tracheophyta</taxon>
        <taxon>Spermatophyta</taxon>
        <taxon>Magnoliopsida</taxon>
        <taxon>Liliopsida</taxon>
        <taxon>Poales</taxon>
        <taxon>Poaceae</taxon>
        <taxon>PACMAD clade</taxon>
        <taxon>Arundinoideae</taxon>
        <taxon>Arundineae</taxon>
        <taxon>Arundo</taxon>
    </lineage>
</organism>